<proteinExistence type="inferred from homology"/>
<feature type="domain" description="Amine oxidase" evidence="2">
    <location>
        <begin position="10"/>
        <end position="72"/>
    </location>
</feature>
<protein>
    <recommendedName>
        <fullName evidence="2">Amine oxidase domain-containing protein</fullName>
    </recommendedName>
</protein>
<keyword evidence="4" id="KW-1185">Reference proteome</keyword>
<dbReference type="GO" id="GO:0006598">
    <property type="term" value="P:polyamine catabolic process"/>
    <property type="evidence" value="ECO:0007669"/>
    <property type="project" value="TreeGrafter"/>
</dbReference>
<gene>
    <name evidence="3" type="ORF">LIER_41011</name>
</gene>
<dbReference type="Gene3D" id="3.50.50.60">
    <property type="entry name" value="FAD/NAD(P)-binding domain"/>
    <property type="match status" value="1"/>
</dbReference>
<comment type="similarity">
    <text evidence="1">Belongs to the flavin monoamine oxidase family.</text>
</comment>
<dbReference type="Proteomes" id="UP001454036">
    <property type="component" value="Unassembled WGS sequence"/>
</dbReference>
<dbReference type="PANTHER" id="PTHR10742:SF228">
    <property type="entry name" value="POLYAMINE OXIDASE 4-RELATED"/>
    <property type="match status" value="1"/>
</dbReference>
<name>A0AAV3R2V7_LITER</name>
<sequence length="98" mass="10813">MRRAHRTTRFLGAKPVQYLVSRWGSDPDSVGCYSYDVVGNAEDIYHRVRAPLGNILFGGEAVSMDHQGSVHGGGRRLPQASFEGACEFGKDAFLLNER</sequence>
<evidence type="ECO:0000313" key="4">
    <source>
        <dbReference type="Proteomes" id="UP001454036"/>
    </source>
</evidence>
<dbReference type="InterPro" id="IPR002937">
    <property type="entry name" value="Amino_oxidase"/>
</dbReference>
<accession>A0AAV3R2V7</accession>
<dbReference type="Pfam" id="PF01593">
    <property type="entry name" value="Amino_oxidase"/>
    <property type="match status" value="1"/>
</dbReference>
<comment type="caution">
    <text evidence="3">The sequence shown here is derived from an EMBL/GenBank/DDBJ whole genome shotgun (WGS) entry which is preliminary data.</text>
</comment>
<dbReference type="AlphaFoldDB" id="A0AAV3R2V7"/>
<evidence type="ECO:0000256" key="1">
    <source>
        <dbReference type="ARBA" id="ARBA00005995"/>
    </source>
</evidence>
<dbReference type="GO" id="GO:0046592">
    <property type="term" value="F:polyamine oxidase activity"/>
    <property type="evidence" value="ECO:0007669"/>
    <property type="project" value="TreeGrafter"/>
</dbReference>
<dbReference type="PANTHER" id="PTHR10742">
    <property type="entry name" value="FLAVIN MONOAMINE OXIDASE"/>
    <property type="match status" value="1"/>
</dbReference>
<reference evidence="3 4" key="1">
    <citation type="submission" date="2024-01" db="EMBL/GenBank/DDBJ databases">
        <title>The complete chloroplast genome sequence of Lithospermum erythrorhizon: insights into the phylogenetic relationship among Boraginaceae species and the maternal lineages of purple gromwells.</title>
        <authorList>
            <person name="Okada T."/>
            <person name="Watanabe K."/>
        </authorList>
    </citation>
    <scope>NUCLEOTIDE SEQUENCE [LARGE SCALE GENOMIC DNA]</scope>
</reference>
<evidence type="ECO:0000313" key="3">
    <source>
        <dbReference type="EMBL" id="GAA0170704.1"/>
    </source>
</evidence>
<organism evidence="3 4">
    <name type="scientific">Lithospermum erythrorhizon</name>
    <name type="common">Purple gromwell</name>
    <name type="synonym">Lithospermum officinale var. erythrorhizon</name>
    <dbReference type="NCBI Taxonomy" id="34254"/>
    <lineage>
        <taxon>Eukaryota</taxon>
        <taxon>Viridiplantae</taxon>
        <taxon>Streptophyta</taxon>
        <taxon>Embryophyta</taxon>
        <taxon>Tracheophyta</taxon>
        <taxon>Spermatophyta</taxon>
        <taxon>Magnoliopsida</taxon>
        <taxon>eudicotyledons</taxon>
        <taxon>Gunneridae</taxon>
        <taxon>Pentapetalae</taxon>
        <taxon>asterids</taxon>
        <taxon>lamiids</taxon>
        <taxon>Boraginales</taxon>
        <taxon>Boraginaceae</taxon>
        <taxon>Boraginoideae</taxon>
        <taxon>Lithospermeae</taxon>
        <taxon>Lithospermum</taxon>
    </lineage>
</organism>
<dbReference type="EMBL" id="BAABME010024692">
    <property type="protein sequence ID" value="GAA0170704.1"/>
    <property type="molecule type" value="Genomic_DNA"/>
</dbReference>
<dbReference type="InterPro" id="IPR036188">
    <property type="entry name" value="FAD/NAD-bd_sf"/>
</dbReference>
<evidence type="ECO:0000259" key="2">
    <source>
        <dbReference type="Pfam" id="PF01593"/>
    </source>
</evidence>
<dbReference type="GO" id="GO:0005777">
    <property type="term" value="C:peroxisome"/>
    <property type="evidence" value="ECO:0007669"/>
    <property type="project" value="TreeGrafter"/>
</dbReference>
<dbReference type="InterPro" id="IPR050281">
    <property type="entry name" value="Flavin_monoamine_oxidase"/>
</dbReference>